<dbReference type="SUPFAM" id="SSF140566">
    <property type="entry name" value="FlgN-like"/>
    <property type="match status" value="1"/>
</dbReference>
<accession>A0ABT9CBC2</accession>
<dbReference type="InterPro" id="IPR036679">
    <property type="entry name" value="FlgN-like_sf"/>
</dbReference>
<name>A0ABT9CBC2_9BACL</name>
<feature type="region of interest" description="Disordered" evidence="2">
    <location>
        <begin position="147"/>
        <end position="166"/>
    </location>
</feature>
<evidence type="ECO:0000313" key="4">
    <source>
        <dbReference type="Proteomes" id="UP001240171"/>
    </source>
</evidence>
<keyword evidence="1" id="KW-1005">Bacterial flagellum biogenesis</keyword>
<keyword evidence="3" id="KW-0282">Flagellum</keyword>
<proteinExistence type="predicted"/>
<comment type="caution">
    <text evidence="3">The sequence shown here is derived from an EMBL/GenBank/DDBJ whole genome shotgun (WGS) entry which is preliminary data.</text>
</comment>
<evidence type="ECO:0000256" key="1">
    <source>
        <dbReference type="ARBA" id="ARBA00022795"/>
    </source>
</evidence>
<organism evidence="3 4">
    <name type="scientific">Paenibacillus lacisoli</name>
    <dbReference type="NCBI Taxonomy" id="3064525"/>
    <lineage>
        <taxon>Bacteria</taxon>
        <taxon>Bacillati</taxon>
        <taxon>Bacillota</taxon>
        <taxon>Bacilli</taxon>
        <taxon>Bacillales</taxon>
        <taxon>Paenibacillaceae</taxon>
        <taxon>Paenibacillus</taxon>
    </lineage>
</organism>
<evidence type="ECO:0000313" key="3">
    <source>
        <dbReference type="EMBL" id="MDO7906561.1"/>
    </source>
</evidence>
<dbReference type="RefSeq" id="WP_305023742.1">
    <property type="nucleotide sequence ID" value="NZ_JAUQTB010000003.1"/>
</dbReference>
<dbReference type="Pfam" id="PF05130">
    <property type="entry name" value="FlgN"/>
    <property type="match status" value="1"/>
</dbReference>
<dbReference type="EMBL" id="JAUQTB010000003">
    <property type="protein sequence ID" value="MDO7906561.1"/>
    <property type="molecule type" value="Genomic_DNA"/>
</dbReference>
<evidence type="ECO:0000256" key="2">
    <source>
        <dbReference type="SAM" id="MobiDB-lite"/>
    </source>
</evidence>
<keyword evidence="3" id="KW-0969">Cilium</keyword>
<keyword evidence="4" id="KW-1185">Reference proteome</keyword>
<keyword evidence="3" id="KW-0966">Cell projection</keyword>
<dbReference type="Proteomes" id="UP001240171">
    <property type="component" value="Unassembled WGS sequence"/>
</dbReference>
<protein>
    <submittedName>
        <fullName evidence="3">Flagellar protein FlgN</fullName>
    </submittedName>
</protein>
<dbReference type="InterPro" id="IPR007809">
    <property type="entry name" value="FlgN-like"/>
</dbReference>
<gene>
    <name evidence="3" type="ORF">Q5741_09025</name>
</gene>
<sequence>MALDVMMNLMEQLDTIHRSMIDLGQVKKKAIIANDVDRLIQLLNQETKLVKQIEQLEEQRIKASYQFLQDRGIKSQLNLNVTELSRLVFDPEDKQRLLHIQSRLSHTLDELKEINELNQKLLEQSLAFIDYSLDVLVDRPVQDAVYQHPGDKNMGKRSPGLFDTRA</sequence>
<dbReference type="Gene3D" id="1.20.58.300">
    <property type="entry name" value="FlgN-like"/>
    <property type="match status" value="1"/>
</dbReference>
<reference evidence="3 4" key="1">
    <citation type="submission" date="2023-07" db="EMBL/GenBank/DDBJ databases">
        <title>Paenibacillus sp. JX-17 nov. isolated from soil.</title>
        <authorList>
            <person name="Wan Y."/>
            <person name="Liu B."/>
        </authorList>
    </citation>
    <scope>NUCLEOTIDE SEQUENCE [LARGE SCALE GENOMIC DNA]</scope>
    <source>
        <strain evidence="3 4">JX-17</strain>
    </source>
</reference>